<organism evidence="1 2">
    <name type="scientific">Metabacillus fastidiosus</name>
    <dbReference type="NCBI Taxonomy" id="1458"/>
    <lineage>
        <taxon>Bacteria</taxon>
        <taxon>Bacillati</taxon>
        <taxon>Bacillota</taxon>
        <taxon>Bacilli</taxon>
        <taxon>Bacillales</taxon>
        <taxon>Bacillaceae</taxon>
        <taxon>Metabacillus</taxon>
    </lineage>
</organism>
<evidence type="ECO:0000313" key="1">
    <source>
        <dbReference type="EMBL" id="MED4399839.1"/>
    </source>
</evidence>
<proteinExistence type="predicted"/>
<evidence type="ECO:0000313" key="2">
    <source>
        <dbReference type="Proteomes" id="UP001342826"/>
    </source>
</evidence>
<sequence length="65" mass="7469">MIRTKLFTGTSQSRFKPGQFVECDIEINEFIEDNNIEVVDIKFASASNDGAMWHTALLIYKERIS</sequence>
<accession>A0ABU6NRX2</accession>
<dbReference type="Proteomes" id="UP001342826">
    <property type="component" value="Unassembled WGS sequence"/>
</dbReference>
<comment type="caution">
    <text evidence="1">The sequence shown here is derived from an EMBL/GenBank/DDBJ whole genome shotgun (WGS) entry which is preliminary data.</text>
</comment>
<gene>
    <name evidence="1" type="ORF">P9271_00500</name>
</gene>
<dbReference type="EMBL" id="JARTFS010000001">
    <property type="protein sequence ID" value="MED4399839.1"/>
    <property type="molecule type" value="Genomic_DNA"/>
</dbReference>
<keyword evidence="2" id="KW-1185">Reference proteome</keyword>
<reference evidence="1 2" key="1">
    <citation type="submission" date="2023-03" db="EMBL/GenBank/DDBJ databases">
        <title>Bacillus Genome Sequencing.</title>
        <authorList>
            <person name="Dunlap C."/>
        </authorList>
    </citation>
    <scope>NUCLEOTIDE SEQUENCE [LARGE SCALE GENOMIC DNA]</scope>
    <source>
        <strain evidence="1 2">NRS-1717</strain>
    </source>
</reference>
<name>A0ABU6NRX2_9BACI</name>
<dbReference type="RefSeq" id="WP_328014563.1">
    <property type="nucleotide sequence ID" value="NZ_JARTFS010000001.1"/>
</dbReference>
<protein>
    <submittedName>
        <fullName evidence="1">Uncharacterized protein</fullName>
    </submittedName>
</protein>